<proteinExistence type="predicted"/>
<dbReference type="EMBL" id="CM016553">
    <property type="protein sequence ID" value="TKW30246.1"/>
    <property type="molecule type" value="Genomic_DNA"/>
</dbReference>
<dbReference type="InterPro" id="IPR013181">
    <property type="entry name" value="DUF1719"/>
</dbReference>
<evidence type="ECO:0000313" key="2">
    <source>
        <dbReference type="EMBL" id="TKW30246.1"/>
    </source>
</evidence>
<evidence type="ECO:0000313" key="3">
    <source>
        <dbReference type="Proteomes" id="UP000298652"/>
    </source>
</evidence>
<dbReference type="Gramene" id="TKW30246">
    <property type="protein sequence ID" value="TKW30246"/>
    <property type="gene ID" value="SEVIR_2G022900v2"/>
</dbReference>
<dbReference type="Proteomes" id="UP000298652">
    <property type="component" value="Chromosome 2"/>
</dbReference>
<dbReference type="PANTHER" id="PTHR33377">
    <property type="entry name" value="OS10G0134700 PROTEIN-RELATED"/>
    <property type="match status" value="1"/>
</dbReference>
<dbReference type="OMA" id="PKRMAHA"/>
<keyword evidence="1" id="KW-0175">Coiled coil</keyword>
<dbReference type="PANTHER" id="PTHR33377:SF99">
    <property type="entry name" value="OSJNBB0004G23.8-LIKE PROTEIN"/>
    <property type="match status" value="1"/>
</dbReference>
<protein>
    <recommendedName>
        <fullName evidence="4">Rx N-terminal domain-containing protein</fullName>
    </recommendedName>
</protein>
<name>A0A4V6DDT7_SETVI</name>
<dbReference type="SMART" id="SM01157">
    <property type="entry name" value="DUF1719"/>
    <property type="match status" value="1"/>
</dbReference>
<gene>
    <name evidence="2" type="ORF">SEVIR_2G022900v2</name>
</gene>
<keyword evidence="3" id="KW-1185">Reference proteome</keyword>
<sequence>MANVVSSVVVQETVSKIISDLVHKCEGKEKSNSKEDMERLEMAHIKLEAALEISNKWLITDAPLLRWRKKLKLTAQECDEALQKCRQRILEEEQIEQEVRNSTFPKRMAHATTSFIFSAFSSNKNELSRSIVQRFEWLSDGASEFLRFVELGGTPRRQMTVNSMIKHLFAGSELHHKIDGGNKYPLFLLSVVPCRNAEHGIEASLMFIRKDGNAPENDFFLTVMLQISESTDIIGITIKCLQLYTLHFKSTVESIRNELTQLPTQDLSWVPYADSCKKEHWGKKEHWDNLYSFSTRWFRPNPLCCKQHEQHKFCHSSKADSSGLQDVSLESVIEVNLQCQVSFSKYNKQRTSMLEGKCSLQDSPYLKVGLLFTPHDYSEDLLPADRSSAVVMVNGEKQHCLHTDMTLEQVEEIMLPKAIGYFSQNTEATVYQMLWKSRSGTAYIQVEKASIFMPRTRRTFLGGRKRKLFRRSDVELGNLTNVVSHFVDLWVKHAPIQLQASIMDWLQKEKEKQLAPQSLRRKSRPCTIIDRSGEQAEVKMEKECSREDRMQVGVRIHN</sequence>
<reference evidence="2" key="1">
    <citation type="submission" date="2019-03" db="EMBL/GenBank/DDBJ databases">
        <title>WGS assembly of Setaria viridis.</title>
        <authorList>
            <person name="Huang P."/>
            <person name="Jenkins J."/>
            <person name="Grimwood J."/>
            <person name="Barry K."/>
            <person name="Healey A."/>
            <person name="Mamidi S."/>
            <person name="Sreedasyam A."/>
            <person name="Shu S."/>
            <person name="Feldman M."/>
            <person name="Wu J."/>
            <person name="Yu Y."/>
            <person name="Chen C."/>
            <person name="Johnson J."/>
            <person name="Rokhsar D."/>
            <person name="Baxter I."/>
            <person name="Schmutz J."/>
            <person name="Brutnell T."/>
            <person name="Kellogg E."/>
        </authorList>
    </citation>
    <scope>NUCLEOTIDE SEQUENCE [LARGE SCALE GENOMIC DNA]</scope>
</reference>
<evidence type="ECO:0008006" key="4">
    <source>
        <dbReference type="Google" id="ProtNLM"/>
    </source>
</evidence>
<accession>A0A4V6DDT7</accession>
<feature type="coiled-coil region" evidence="1">
    <location>
        <begin position="30"/>
        <end position="88"/>
    </location>
</feature>
<evidence type="ECO:0000256" key="1">
    <source>
        <dbReference type="SAM" id="Coils"/>
    </source>
</evidence>
<dbReference type="AlphaFoldDB" id="A0A4V6DDT7"/>
<organism evidence="2 3">
    <name type="scientific">Setaria viridis</name>
    <name type="common">Green bristlegrass</name>
    <name type="synonym">Setaria italica subsp. viridis</name>
    <dbReference type="NCBI Taxonomy" id="4556"/>
    <lineage>
        <taxon>Eukaryota</taxon>
        <taxon>Viridiplantae</taxon>
        <taxon>Streptophyta</taxon>
        <taxon>Embryophyta</taxon>
        <taxon>Tracheophyta</taxon>
        <taxon>Spermatophyta</taxon>
        <taxon>Magnoliopsida</taxon>
        <taxon>Liliopsida</taxon>
        <taxon>Poales</taxon>
        <taxon>Poaceae</taxon>
        <taxon>PACMAD clade</taxon>
        <taxon>Panicoideae</taxon>
        <taxon>Panicodae</taxon>
        <taxon>Paniceae</taxon>
        <taxon>Cenchrinae</taxon>
        <taxon>Setaria</taxon>
    </lineage>
</organism>
<dbReference type="Pfam" id="PF08224">
    <property type="entry name" value="DUF1719"/>
    <property type="match status" value="1"/>
</dbReference>